<evidence type="ECO:0000313" key="2">
    <source>
        <dbReference type="Proteomes" id="UP001223144"/>
    </source>
</evidence>
<reference evidence="1 2" key="1">
    <citation type="submission" date="2023-04" db="EMBL/GenBank/DDBJ databases">
        <title>Streptomyces chengmaiensis sp. nov. isolated from the stem of mangrove plant in Hainan.</title>
        <authorList>
            <person name="Huang X."/>
            <person name="Zhou S."/>
            <person name="Chu X."/>
            <person name="Xie Y."/>
            <person name="Lin Y."/>
        </authorList>
    </citation>
    <scope>NUCLEOTIDE SEQUENCE [LARGE SCALE GENOMIC DNA]</scope>
    <source>
        <strain evidence="1 2">HNM0663</strain>
    </source>
</reference>
<name>A0ABT6HUM7_9ACTN</name>
<proteinExistence type="predicted"/>
<gene>
    <name evidence="1" type="ORF">QCN29_27325</name>
</gene>
<dbReference type="InterPro" id="IPR036890">
    <property type="entry name" value="HATPase_C_sf"/>
</dbReference>
<accession>A0ABT6HUM7</accession>
<protein>
    <submittedName>
        <fullName evidence="1">ATP-binding protein</fullName>
    </submittedName>
</protein>
<dbReference type="PANTHER" id="PTHR35526">
    <property type="entry name" value="ANTI-SIGMA-F FACTOR RSBW-RELATED"/>
    <property type="match status" value="1"/>
</dbReference>
<comment type="caution">
    <text evidence="1">The sequence shown here is derived from an EMBL/GenBank/DDBJ whole genome shotgun (WGS) entry which is preliminary data.</text>
</comment>
<keyword evidence="2" id="KW-1185">Reference proteome</keyword>
<keyword evidence="1" id="KW-0547">Nucleotide-binding</keyword>
<evidence type="ECO:0000313" key="1">
    <source>
        <dbReference type="EMBL" id="MDH2392423.1"/>
    </source>
</evidence>
<dbReference type="RefSeq" id="WP_279931476.1">
    <property type="nucleotide sequence ID" value="NZ_JARWBG010000041.1"/>
</dbReference>
<dbReference type="InterPro" id="IPR050267">
    <property type="entry name" value="Anti-sigma-factor_SerPK"/>
</dbReference>
<keyword evidence="1" id="KW-0067">ATP-binding</keyword>
<sequence length="170" mass="18623">MPLIRPIRCPAAPLAARPPQAPRPAGLACSITVPGEPHSAAIVRNTVRSALHAHGLAPHADLAQLAVTELVATAAKLTPGEDLYVSVRYRAGALRIVLWDQHPRHRDPDAVSVCEERRRRSLWLLDAMAEEHGGDWGTEEAQPPHRGTKSWALLPCEGFAVRRTRSRLSR</sequence>
<dbReference type="PANTHER" id="PTHR35526:SF3">
    <property type="entry name" value="ANTI-SIGMA-F FACTOR RSBW"/>
    <property type="match status" value="1"/>
</dbReference>
<dbReference type="EMBL" id="JARWBG010000041">
    <property type="protein sequence ID" value="MDH2392423.1"/>
    <property type="molecule type" value="Genomic_DNA"/>
</dbReference>
<dbReference type="GO" id="GO:0005524">
    <property type="term" value="F:ATP binding"/>
    <property type="evidence" value="ECO:0007669"/>
    <property type="project" value="UniProtKB-KW"/>
</dbReference>
<dbReference type="Gene3D" id="3.30.565.10">
    <property type="entry name" value="Histidine kinase-like ATPase, C-terminal domain"/>
    <property type="match status" value="1"/>
</dbReference>
<organism evidence="1 2">
    <name type="scientific">Streptomyces chengmaiensis</name>
    <dbReference type="NCBI Taxonomy" id="3040919"/>
    <lineage>
        <taxon>Bacteria</taxon>
        <taxon>Bacillati</taxon>
        <taxon>Actinomycetota</taxon>
        <taxon>Actinomycetes</taxon>
        <taxon>Kitasatosporales</taxon>
        <taxon>Streptomycetaceae</taxon>
        <taxon>Streptomyces</taxon>
    </lineage>
</organism>
<dbReference type="Proteomes" id="UP001223144">
    <property type="component" value="Unassembled WGS sequence"/>
</dbReference>